<feature type="chain" id="PRO_5031560030" evidence="2">
    <location>
        <begin position="16"/>
        <end position="802"/>
    </location>
</feature>
<keyword evidence="2" id="KW-0732">Signal</keyword>
<proteinExistence type="predicted"/>
<dbReference type="AlphaFoldDB" id="A0A7S0E1L6"/>
<feature type="transmembrane region" description="Helical" evidence="1">
    <location>
        <begin position="753"/>
        <end position="776"/>
    </location>
</feature>
<evidence type="ECO:0000256" key="2">
    <source>
        <dbReference type="SAM" id="SignalP"/>
    </source>
</evidence>
<keyword evidence="1" id="KW-1133">Transmembrane helix</keyword>
<accession>A0A7S0E1L6</accession>
<evidence type="ECO:0000256" key="1">
    <source>
        <dbReference type="SAM" id="Phobius"/>
    </source>
</evidence>
<sequence>MLYRALLLALATAHAWNECAFPDVGYYAADEGLGLSFAYGAAVVKGKLYTGGYYKGHFALVGVKDSGEVSPVPAATLWGDVTSDEQNLYVAETNADGKMTKSWSMKGTGIQVGSPGHGPIVNRVQVDGIRAMLDEKHLAVKGDFSAQVTLPDGTLWSQGKHTDGSVRLNTKDNVQFVMKLDVSSTNGVGTGTTGWARVLDEDHLGGTIHPGGVDNAYVTDVHGDSSGNMILTYTGYSGCNATYDNGKDRYGRPLAAGKMTGGVHYIMKLSATYGNEIWKKEVPRALSMCTPTHSAMDGSIFCGYTMSSSDGPLDFGNGKTMAAVDSTKTGIVNFDSAGNVQWAKATHDATFKSLAVTRSGAVLVITGAHPGSTRRAPQNDLLSRIDTTNGNEGVVKWTDTGSGGGTHGFRGVQVSNDDPDKTQVTTFGQINEGAPLTLTDSAGSATTVTSRGSYTIFVAAYDAADGTGKWAMDGGSDGLDYFFAFGIDPDSNDIYVGGGVYGTPQEFQWGDVKRKNVMYQYTPSSDISGYVGTTKAFTAQIKSSKSPPSCLTDTCSATVGPQASDVKPDMCYIDRHCYDAGDFAPYPGADCMKCDPTTAAGRMEWSTPIVTSHCFIGGKCIDDGALKSSDPSMKCDVASSTSAYTEVKGYMLDMATFAGGSFYVNGSAMPASMQPAVMQTTVASMTTASAAQNATISTLQADKAALQADKAALQADKTTMTTTAAAKDATIIELRATKGAAEQDVPEEKMPTWAIAIIVVVGAMFLLVMVILGVVVSKEQQGKPVFVPKHNAVVISKSAGAV</sequence>
<organism evidence="3">
    <name type="scientific">Phaeocystis antarctica</name>
    <dbReference type="NCBI Taxonomy" id="33657"/>
    <lineage>
        <taxon>Eukaryota</taxon>
        <taxon>Haptista</taxon>
        <taxon>Haptophyta</taxon>
        <taxon>Prymnesiophyceae</taxon>
        <taxon>Phaeocystales</taxon>
        <taxon>Phaeocystaceae</taxon>
        <taxon>Phaeocystis</taxon>
    </lineage>
</organism>
<gene>
    <name evidence="3" type="ORF">PANT1444_LOCUS2730</name>
</gene>
<evidence type="ECO:0000313" key="3">
    <source>
        <dbReference type="EMBL" id="CAD8472024.1"/>
    </source>
</evidence>
<keyword evidence="1" id="KW-0472">Membrane</keyword>
<name>A0A7S0E1L6_9EUKA</name>
<protein>
    <submittedName>
        <fullName evidence="3">Uncharacterized protein</fullName>
    </submittedName>
</protein>
<reference evidence="3" key="1">
    <citation type="submission" date="2021-01" db="EMBL/GenBank/DDBJ databases">
        <authorList>
            <person name="Corre E."/>
            <person name="Pelletier E."/>
            <person name="Niang G."/>
            <person name="Scheremetjew M."/>
            <person name="Finn R."/>
            <person name="Kale V."/>
            <person name="Holt S."/>
            <person name="Cochrane G."/>
            <person name="Meng A."/>
            <person name="Brown T."/>
            <person name="Cohen L."/>
        </authorList>
    </citation>
    <scope>NUCLEOTIDE SEQUENCE</scope>
    <source>
        <strain evidence="3">CCMP1374</strain>
    </source>
</reference>
<keyword evidence="1" id="KW-0812">Transmembrane</keyword>
<dbReference type="EMBL" id="HBEP01004896">
    <property type="protein sequence ID" value="CAD8472024.1"/>
    <property type="molecule type" value="Transcribed_RNA"/>
</dbReference>
<feature type="signal peptide" evidence="2">
    <location>
        <begin position="1"/>
        <end position="15"/>
    </location>
</feature>